<dbReference type="KEGG" id="dtm:BJL86_1057"/>
<evidence type="ECO:0000256" key="5">
    <source>
        <dbReference type="ARBA" id="ARBA00022723"/>
    </source>
</evidence>
<evidence type="ECO:0000256" key="6">
    <source>
        <dbReference type="ARBA" id="ARBA00022801"/>
    </source>
</evidence>
<accession>A0A173LMS9</accession>
<evidence type="ECO:0000313" key="11">
    <source>
        <dbReference type="EMBL" id="ANI91850.1"/>
    </source>
</evidence>
<dbReference type="RefSeq" id="WP_067474874.1">
    <property type="nucleotide sequence ID" value="NZ_CP015961.1"/>
</dbReference>
<keyword evidence="8" id="KW-0520">NAD</keyword>
<evidence type="ECO:0000256" key="8">
    <source>
        <dbReference type="ARBA" id="ARBA00023027"/>
    </source>
</evidence>
<dbReference type="Pfam" id="PF00293">
    <property type="entry name" value="NUDIX"/>
    <property type="match status" value="1"/>
</dbReference>
<feature type="domain" description="Nudix hydrolase" evidence="10">
    <location>
        <begin position="171"/>
        <end position="296"/>
    </location>
</feature>
<dbReference type="GO" id="GO:0046872">
    <property type="term" value="F:metal ion binding"/>
    <property type="evidence" value="ECO:0007669"/>
    <property type="project" value="UniProtKB-KW"/>
</dbReference>
<dbReference type="PANTHER" id="PTHR42904">
    <property type="entry name" value="NUDIX HYDROLASE, NUDC SUBFAMILY"/>
    <property type="match status" value="1"/>
</dbReference>
<dbReference type="GO" id="GO:0005829">
    <property type="term" value="C:cytosol"/>
    <property type="evidence" value="ECO:0007669"/>
    <property type="project" value="TreeGrafter"/>
</dbReference>
<comment type="cofactor">
    <cofactor evidence="1">
        <name>Mg(2+)</name>
        <dbReference type="ChEBI" id="CHEBI:18420"/>
    </cofactor>
</comment>
<dbReference type="NCBIfam" id="NF001299">
    <property type="entry name" value="PRK00241.1"/>
    <property type="match status" value="1"/>
</dbReference>
<dbReference type="GO" id="GO:0035529">
    <property type="term" value="F:NADH pyrophosphatase activity"/>
    <property type="evidence" value="ECO:0007669"/>
    <property type="project" value="TreeGrafter"/>
</dbReference>
<dbReference type="STRING" id="499555.BJL86_1057"/>
<organism evidence="11 12">
    <name type="scientific">Dietzia timorensis</name>
    <dbReference type="NCBI Taxonomy" id="499555"/>
    <lineage>
        <taxon>Bacteria</taxon>
        <taxon>Bacillati</taxon>
        <taxon>Actinomycetota</taxon>
        <taxon>Actinomycetes</taxon>
        <taxon>Mycobacteriales</taxon>
        <taxon>Dietziaceae</taxon>
        <taxon>Dietzia</taxon>
    </lineage>
</organism>
<reference evidence="11 12" key="1">
    <citation type="submission" date="2016-06" db="EMBL/GenBank/DDBJ databases">
        <title>Complete genome sequence of a saline-alkali tolerant type strain Dietzia timorensis ID05-A0528T.</title>
        <authorList>
            <person name="Wu X."/>
        </authorList>
    </citation>
    <scope>NUCLEOTIDE SEQUENCE [LARGE SCALE GENOMIC DNA]</scope>
    <source>
        <strain evidence="11 12">ID05-A0528</strain>
    </source>
</reference>
<evidence type="ECO:0000256" key="7">
    <source>
        <dbReference type="ARBA" id="ARBA00022842"/>
    </source>
</evidence>
<dbReference type="PROSITE" id="PS00893">
    <property type="entry name" value="NUDIX_BOX"/>
    <property type="match status" value="1"/>
</dbReference>
<dbReference type="PANTHER" id="PTHR42904:SF6">
    <property type="entry name" value="NAD-CAPPED RNA HYDROLASE NUDT12"/>
    <property type="match status" value="1"/>
</dbReference>
<sequence>MPHEFSLIEQPLFSAVSVNRAAHLRGNTEELEKEWPTALVMRVDERGRFRTEVVENPGEGDRGGKRLRLSFDPAFDVAERPPHLAVFLGIAPNGRHIWAMQADSLGDQGVSDLRSSGEFLLPHDAALAAEAVALLAWHRLNTFGKNPEAHITRTQSGWAGFDPSNDIEEFPRTDPAVICLVHDGHRKILLSRNSQWTQNFYSVLAGFVEAGESLENCVKREIFEEVGLDVSDPSYLGSQPWPFPRSLMLGFHARADPNQKIAHRDGEISESLWLDVRDVEKILRGDDPNMVLPTGVSIARVMIDSWVAAVNDELELGVDDRPS</sequence>
<dbReference type="EMBL" id="CP015961">
    <property type="protein sequence ID" value="ANI91850.1"/>
    <property type="molecule type" value="Genomic_DNA"/>
</dbReference>
<dbReference type="InterPro" id="IPR015797">
    <property type="entry name" value="NUDIX_hydrolase-like_dom_sf"/>
</dbReference>
<dbReference type="PROSITE" id="PS51462">
    <property type="entry name" value="NUDIX"/>
    <property type="match status" value="1"/>
</dbReference>
<evidence type="ECO:0000256" key="4">
    <source>
        <dbReference type="ARBA" id="ARBA00012381"/>
    </source>
</evidence>
<gene>
    <name evidence="11" type="ORF">BJL86_1057</name>
</gene>
<dbReference type="InterPro" id="IPR000086">
    <property type="entry name" value="NUDIX_hydrolase_dom"/>
</dbReference>
<dbReference type="GO" id="GO:0019677">
    <property type="term" value="P:NAD+ catabolic process"/>
    <property type="evidence" value="ECO:0007669"/>
    <property type="project" value="TreeGrafter"/>
</dbReference>
<evidence type="ECO:0000256" key="2">
    <source>
        <dbReference type="ARBA" id="ARBA00001947"/>
    </source>
</evidence>
<evidence type="ECO:0000256" key="9">
    <source>
        <dbReference type="ARBA" id="ARBA00023679"/>
    </source>
</evidence>
<comment type="cofactor">
    <cofactor evidence="2">
        <name>Zn(2+)</name>
        <dbReference type="ChEBI" id="CHEBI:29105"/>
    </cofactor>
</comment>
<keyword evidence="7" id="KW-0460">Magnesium</keyword>
<evidence type="ECO:0000259" key="10">
    <source>
        <dbReference type="PROSITE" id="PS51462"/>
    </source>
</evidence>
<dbReference type="AlphaFoldDB" id="A0A173LMS9"/>
<keyword evidence="12" id="KW-1185">Reference proteome</keyword>
<proteinExistence type="inferred from homology"/>
<comment type="similarity">
    <text evidence="3">Belongs to the Nudix hydrolase family. NudC subfamily.</text>
</comment>
<dbReference type="Proteomes" id="UP000186104">
    <property type="component" value="Chromosome"/>
</dbReference>
<dbReference type="InterPro" id="IPR049734">
    <property type="entry name" value="NudC-like_C"/>
</dbReference>
<protein>
    <recommendedName>
        <fullName evidence="4">NAD(+) diphosphatase</fullName>
        <ecNumber evidence="4">3.6.1.22</ecNumber>
    </recommendedName>
</protein>
<dbReference type="InterPro" id="IPR050241">
    <property type="entry name" value="NAD-cap_RNA_hydrolase_NudC"/>
</dbReference>
<dbReference type="SUPFAM" id="SSF55811">
    <property type="entry name" value="Nudix"/>
    <property type="match status" value="1"/>
</dbReference>
<name>A0A173LMS9_9ACTN</name>
<dbReference type="InterPro" id="IPR020084">
    <property type="entry name" value="NUDIX_hydrolase_CS"/>
</dbReference>
<dbReference type="GO" id="GO:0006742">
    <property type="term" value="P:NADP+ catabolic process"/>
    <property type="evidence" value="ECO:0007669"/>
    <property type="project" value="TreeGrafter"/>
</dbReference>
<evidence type="ECO:0000256" key="3">
    <source>
        <dbReference type="ARBA" id="ARBA00009595"/>
    </source>
</evidence>
<dbReference type="OrthoDB" id="9791656at2"/>
<evidence type="ECO:0000256" key="1">
    <source>
        <dbReference type="ARBA" id="ARBA00001946"/>
    </source>
</evidence>
<dbReference type="Gene3D" id="3.90.79.10">
    <property type="entry name" value="Nucleoside Triphosphate Pyrophosphohydrolase"/>
    <property type="match status" value="1"/>
</dbReference>
<keyword evidence="5" id="KW-0479">Metal-binding</keyword>
<evidence type="ECO:0000313" key="12">
    <source>
        <dbReference type="Proteomes" id="UP000186104"/>
    </source>
</evidence>
<dbReference type="CDD" id="cd03429">
    <property type="entry name" value="NUDIX_NADH_pyrophosphatase_Nudt13"/>
    <property type="match status" value="1"/>
</dbReference>
<keyword evidence="6" id="KW-0378">Hydrolase</keyword>
<dbReference type="EC" id="3.6.1.22" evidence="4"/>
<comment type="catalytic activity">
    <reaction evidence="9">
        <text>a 5'-end NAD(+)-phospho-ribonucleoside in mRNA + H2O = a 5'-end phospho-adenosine-phospho-ribonucleoside in mRNA + beta-nicotinamide D-ribonucleotide + 2 H(+)</text>
        <dbReference type="Rhea" id="RHEA:60876"/>
        <dbReference type="Rhea" id="RHEA-COMP:15698"/>
        <dbReference type="Rhea" id="RHEA-COMP:15719"/>
        <dbReference type="ChEBI" id="CHEBI:14649"/>
        <dbReference type="ChEBI" id="CHEBI:15377"/>
        <dbReference type="ChEBI" id="CHEBI:15378"/>
        <dbReference type="ChEBI" id="CHEBI:144029"/>
        <dbReference type="ChEBI" id="CHEBI:144051"/>
    </reaction>
    <physiologicalReaction direction="left-to-right" evidence="9">
        <dbReference type="Rhea" id="RHEA:60877"/>
    </physiologicalReaction>
</comment>